<keyword evidence="1" id="KW-0472">Membrane</keyword>
<feature type="transmembrane region" description="Helical" evidence="1">
    <location>
        <begin position="31"/>
        <end position="52"/>
    </location>
</feature>
<keyword evidence="1" id="KW-1133">Transmembrane helix</keyword>
<name>A0A0M3HUN1_ASCLU</name>
<dbReference type="PANTHER" id="PTHR34149">
    <property type="entry name" value="PROTEIN CBG11905-RELATED"/>
    <property type="match status" value="1"/>
</dbReference>
<keyword evidence="2" id="KW-1185">Reference proteome</keyword>
<dbReference type="AlphaFoldDB" id="A0A0M3HUN1"/>
<proteinExistence type="predicted"/>
<dbReference type="Proteomes" id="UP000036681">
    <property type="component" value="Unplaced"/>
</dbReference>
<evidence type="ECO:0000256" key="1">
    <source>
        <dbReference type="SAM" id="Phobius"/>
    </source>
</evidence>
<keyword evidence="1" id="KW-0812">Transmembrane</keyword>
<sequence length="59" mass="6542">MAHLGPDSSAFHYYECCGTIFNECCFRLQTWVIVILVVLAALVLLSVVISLIKCICCCD</sequence>
<evidence type="ECO:0000313" key="2">
    <source>
        <dbReference type="Proteomes" id="UP000036681"/>
    </source>
</evidence>
<protein>
    <submittedName>
        <fullName evidence="3">Protein E5</fullName>
    </submittedName>
</protein>
<reference evidence="3" key="1">
    <citation type="submission" date="2017-02" db="UniProtKB">
        <authorList>
            <consortium name="WormBaseParasite"/>
        </authorList>
    </citation>
    <scope>IDENTIFICATION</scope>
</reference>
<dbReference type="InterPro" id="IPR022559">
    <property type="entry name" value="SUP-1-like"/>
</dbReference>
<dbReference type="Pfam" id="PF10853">
    <property type="entry name" value="DUF2650"/>
    <property type="match status" value="1"/>
</dbReference>
<accession>A0A0M3HUN1</accession>
<evidence type="ECO:0000313" key="3">
    <source>
        <dbReference type="WBParaSite" id="ALUE_0000652701-mRNA-1"/>
    </source>
</evidence>
<dbReference type="PANTHER" id="PTHR34149:SF2">
    <property type="entry name" value="PROTEIN CBG11905"/>
    <property type="match status" value="1"/>
</dbReference>
<dbReference type="WBParaSite" id="ALUE_0000652701-mRNA-1">
    <property type="protein sequence ID" value="ALUE_0000652701-mRNA-1"/>
    <property type="gene ID" value="ALUE_0000652701"/>
</dbReference>
<organism evidence="2 3">
    <name type="scientific">Ascaris lumbricoides</name>
    <name type="common">Giant roundworm</name>
    <dbReference type="NCBI Taxonomy" id="6252"/>
    <lineage>
        <taxon>Eukaryota</taxon>
        <taxon>Metazoa</taxon>
        <taxon>Ecdysozoa</taxon>
        <taxon>Nematoda</taxon>
        <taxon>Chromadorea</taxon>
        <taxon>Rhabditida</taxon>
        <taxon>Spirurina</taxon>
        <taxon>Ascaridomorpha</taxon>
        <taxon>Ascaridoidea</taxon>
        <taxon>Ascarididae</taxon>
        <taxon>Ascaris</taxon>
    </lineage>
</organism>